<dbReference type="VEuPathDB" id="CryptoDB:Cvel_3317"/>
<dbReference type="InterPro" id="IPR036427">
    <property type="entry name" value="Bromodomain-like_sf"/>
</dbReference>
<name>A0A0G4FHG5_9ALVE</name>
<dbReference type="AlphaFoldDB" id="A0A0G4FHG5"/>
<feature type="compositionally biased region" description="Basic residues" evidence="2">
    <location>
        <begin position="44"/>
        <end position="53"/>
    </location>
</feature>
<keyword evidence="1" id="KW-0103">Bromodomain</keyword>
<evidence type="ECO:0000256" key="1">
    <source>
        <dbReference type="ARBA" id="ARBA00023117"/>
    </source>
</evidence>
<reference evidence="3" key="1">
    <citation type="submission" date="2014-11" db="EMBL/GenBank/DDBJ databases">
        <authorList>
            <person name="Otto D Thomas"/>
            <person name="Naeem Raeece"/>
        </authorList>
    </citation>
    <scope>NUCLEOTIDE SEQUENCE</scope>
</reference>
<proteinExistence type="predicted"/>
<protein>
    <submittedName>
        <fullName evidence="3">Uncharacterized protein</fullName>
    </submittedName>
</protein>
<feature type="region of interest" description="Disordered" evidence="2">
    <location>
        <begin position="1"/>
        <end position="53"/>
    </location>
</feature>
<evidence type="ECO:0000256" key="2">
    <source>
        <dbReference type="SAM" id="MobiDB-lite"/>
    </source>
</evidence>
<evidence type="ECO:0000313" key="3">
    <source>
        <dbReference type="EMBL" id="CEM12432.1"/>
    </source>
</evidence>
<accession>A0A0G4FHG5</accession>
<feature type="compositionally biased region" description="Gly residues" evidence="2">
    <location>
        <begin position="28"/>
        <end position="43"/>
    </location>
</feature>
<gene>
    <name evidence="3" type="ORF">Cvel_3317</name>
</gene>
<dbReference type="EMBL" id="CDMZ01000352">
    <property type="protein sequence ID" value="CEM12432.1"/>
    <property type="molecule type" value="Genomic_DNA"/>
</dbReference>
<feature type="compositionally biased region" description="Basic and acidic residues" evidence="2">
    <location>
        <begin position="1"/>
        <end position="10"/>
    </location>
</feature>
<dbReference type="Gene3D" id="1.20.920.10">
    <property type="entry name" value="Bromodomain-like"/>
    <property type="match status" value="1"/>
</dbReference>
<sequence>MGMDEEHAIDLDGEGGDGEGKKKTARGIAGGRSGGGGTGGGVGRLRKDKKKKMFRNLVTQDLNREKKAGMRPDYVYDPRMKRLAEETKKRRAEGGEMSLDEDDIRRLIKLKKKLQEQPGSPDVQAEAAKELYRQHLAVLGVSNLRRLLKTTFGEGALDIHSCFAAEPDKTALAKSRNPDLRFRGKPYMDCLFVKSRPNLPKSMWWGQIERRLRETPVRGERLFRNSGEILAAMDLILDNCRTFNGHESRVSEVPADGGENYAHFSLYLKEHVELVKRKLRQQELQMREATQLDFATLDRFAERYADSFGAG</sequence>
<organism evidence="3">
    <name type="scientific">Chromera velia CCMP2878</name>
    <dbReference type="NCBI Taxonomy" id="1169474"/>
    <lineage>
        <taxon>Eukaryota</taxon>
        <taxon>Sar</taxon>
        <taxon>Alveolata</taxon>
        <taxon>Colpodellida</taxon>
        <taxon>Chromeraceae</taxon>
        <taxon>Chromera</taxon>
    </lineage>
</organism>